<dbReference type="RefSeq" id="WP_155336729.1">
    <property type="nucleotide sequence ID" value="NZ_BAAABN010000033.1"/>
</dbReference>
<feature type="compositionally biased region" description="Low complexity" evidence="1">
    <location>
        <begin position="859"/>
        <end position="869"/>
    </location>
</feature>
<evidence type="ECO:0000259" key="2">
    <source>
        <dbReference type="Pfam" id="PF12770"/>
    </source>
</evidence>
<evidence type="ECO:0000313" key="3">
    <source>
        <dbReference type="EMBL" id="GES00389.1"/>
    </source>
</evidence>
<feature type="domain" description="CHAT" evidence="2">
    <location>
        <begin position="894"/>
        <end position="1181"/>
    </location>
</feature>
<feature type="region of interest" description="Disordered" evidence="1">
    <location>
        <begin position="797"/>
        <end position="870"/>
    </location>
</feature>
<name>A0A5M3VW24_9ACTN</name>
<evidence type="ECO:0000256" key="1">
    <source>
        <dbReference type="SAM" id="MobiDB-lite"/>
    </source>
</evidence>
<dbReference type="AlphaFoldDB" id="A0A5M3VW24"/>
<reference evidence="3 4" key="1">
    <citation type="submission" date="2019-10" db="EMBL/GenBank/DDBJ databases">
        <title>Whole genome shotgun sequence of Acrocarpospora corrugata NBRC 13972.</title>
        <authorList>
            <person name="Ichikawa N."/>
            <person name="Kimura A."/>
            <person name="Kitahashi Y."/>
            <person name="Komaki H."/>
            <person name="Oguchi A."/>
        </authorList>
    </citation>
    <scope>NUCLEOTIDE SEQUENCE [LARGE SCALE GENOMIC DNA]</scope>
    <source>
        <strain evidence="3 4">NBRC 13972</strain>
    </source>
</reference>
<protein>
    <recommendedName>
        <fullName evidence="2">CHAT domain-containing protein</fullName>
    </recommendedName>
</protein>
<proteinExistence type="predicted"/>
<dbReference type="EMBL" id="BLAD01000044">
    <property type="protein sequence ID" value="GES00389.1"/>
    <property type="molecule type" value="Genomic_DNA"/>
</dbReference>
<evidence type="ECO:0000313" key="4">
    <source>
        <dbReference type="Proteomes" id="UP000334990"/>
    </source>
</evidence>
<gene>
    <name evidence="3" type="ORF">Acor_24530</name>
</gene>
<comment type="caution">
    <text evidence="3">The sequence shown here is derived from an EMBL/GenBank/DDBJ whole genome shotgun (WGS) entry which is preliminary data.</text>
</comment>
<dbReference type="InterPro" id="IPR024983">
    <property type="entry name" value="CHAT_dom"/>
</dbReference>
<dbReference type="Proteomes" id="UP000334990">
    <property type="component" value="Unassembled WGS sequence"/>
</dbReference>
<organism evidence="3 4">
    <name type="scientific">Acrocarpospora corrugata</name>
    <dbReference type="NCBI Taxonomy" id="35763"/>
    <lineage>
        <taxon>Bacteria</taxon>
        <taxon>Bacillati</taxon>
        <taxon>Actinomycetota</taxon>
        <taxon>Actinomycetes</taxon>
        <taxon>Streptosporangiales</taxon>
        <taxon>Streptosporangiaceae</taxon>
        <taxon>Acrocarpospora</taxon>
    </lineage>
</organism>
<feature type="compositionally biased region" description="Polar residues" evidence="1">
    <location>
        <begin position="815"/>
        <end position="824"/>
    </location>
</feature>
<feature type="region of interest" description="Disordered" evidence="1">
    <location>
        <begin position="186"/>
        <end position="205"/>
    </location>
</feature>
<accession>A0A5M3VW24</accession>
<dbReference type="Pfam" id="PF12770">
    <property type="entry name" value="CHAT"/>
    <property type="match status" value="1"/>
</dbReference>
<keyword evidence="4" id="KW-1185">Reference proteome</keyword>
<dbReference type="OrthoDB" id="4149784at2"/>
<sequence length="1182" mass="124402">MTDGLDDLPQLDQLIATLPAGHPDLPQAVLYRASLLLYKAAAEGDLATARTVVRDLEDRLAMASAGHDLVALLARAHQLVAELIVGGSSEDFARAALADSLPPGVDPDDAETAVSHLRRAAVLAPADLETQLSHATMSLLIGDARSAAEVVATARIGEDEVVVKAGDAAEVAAARAGEAEVVARPGDADEVGANSTARAGGPDERDQLDALRAVLSAAASGERGPQVLRRALGTLPAGHRGRGLLALPLARTLATVQQSPAAAGSLGEALDLLAEVLESSSAESSDEARILTLHALVTGMLLDEVPADFSRLLAAIGSGADHLTLACAAGVRSWIERDRSHVTTAATHLAALIDKEQEDGRALMLCFPAIPLFVERYVATNSLEFLDRAEHCCDLLARSVPPGEDAEYAGAVAALRGHVRMHRAMVTYDMAEAHDAISDIRAGVQDEESAQMLTVLEAIVEGIDGDRDLSLQLGPPPMIYPSADGSSQPVHRLDVERHGVLLVQRGMAGDAQALDEGIALLRRALTLPGTYLLTHLPTDGVLGMALMARSWEHGGEDLDEAVTFLERAADRARAEPGVRWAAKILINLGRARRQHGDGAPAVAAGLESLRARHGDLLLQSGTERSLHMSTEAAEIAVEVASWALEDGDKQTAVQALELGRGMVLHAATLTTETGDLLRAAGAGDLAEEWDTALHTTPTGGNQPGDLDVDIPSTLRARALHALHDTPGEHRLLAVPTVNEIADHLRSNGWDALVHLLPRSRNGPGHAILIRADRTVLQLRLPSLDTREGTHIHEFVSAERALRSQNTTPAHAPSSAPGNDPSNVPENGPLHPPAGGPGGPGSDNGPENRPSSGPIHRPAGQSGVSGLSSGLEEDDAVERVAARVRWESALEAVCDWAGKEVIAPVLRGLRVDHDPRVILVPWGLAGAVPWHAARWEGRYACERALFSYAASARRLGTATGRAKTGGFGGFGGSAVIVADPAGEALAWGRWECEQIQRSSYPEAVRLGRWRRGSEEAAPATGDAILAALRSAAVVHYAGHGASGYSSAHSHLLLADGELPVRRILREATAPGSLVVLSACLTDLSDKDFDEALTLSTALVAAGAADVVGSRWALDDDCRTGTMMAIFHHFLREVGNAAEALRMAQVWMLRGDRALLQELGPDTPDSEEDFAAVSIWAAFTHHGG</sequence>